<keyword evidence="1" id="KW-1133">Transmembrane helix</keyword>
<evidence type="ECO:0000313" key="2">
    <source>
        <dbReference type="EMBL" id="TXG57272.1"/>
    </source>
</evidence>
<accession>A0A5C7HLQ2</accession>
<name>A0A5C7HLQ2_9ROSI</name>
<dbReference type="Proteomes" id="UP000323000">
    <property type="component" value="Chromosome 8"/>
</dbReference>
<dbReference type="EMBL" id="VAHF01000008">
    <property type="protein sequence ID" value="TXG57272.1"/>
    <property type="molecule type" value="Genomic_DNA"/>
</dbReference>
<evidence type="ECO:0000256" key="1">
    <source>
        <dbReference type="SAM" id="Phobius"/>
    </source>
</evidence>
<sequence length="408" mass="44825">MEQICSIKQMEIEVIDGSNGARVSSMKDAPSSSIDGGCSIALHLWMLHLGELFNFDGAKELHRMEIKEVGKFLGKMIGKVREVDLEKARDEASMFLHSMKNFSLNQRKGKEICSPGATVSYSRRSGGENHFGGQVREGDVTVRQVASSVVDLTHFRHEIVIMEAGGSSVDQLAVYGVGPSDGFTFKSTSKNSLKSKAGVWKRATRKKAKGSNSNVLRLFLEIRHKRLGSEVESGFIVSSKKLKDDCLSTVEKLLRNQAVHSPNILRDEDMVSWSIDFLAKFRGAQVMNPILPMSSVYSLDKWRKLDNGVFKINTDAAINGVNQRTSLGVLIRNSFSQEATPAASPVGGGWRPVASLAGERWQPPPFEMEAPPPFLMEQAPRFLLIVLGGCGAAIILLVRRGCDRASIM</sequence>
<reference evidence="3" key="1">
    <citation type="journal article" date="2019" name="Gigascience">
        <title>De novo genome assembly of the endangered Acer yangbiense, a plant species with extremely small populations endemic to Yunnan Province, China.</title>
        <authorList>
            <person name="Yang J."/>
            <person name="Wariss H.M."/>
            <person name="Tao L."/>
            <person name="Zhang R."/>
            <person name="Yun Q."/>
            <person name="Hollingsworth P."/>
            <person name="Dao Z."/>
            <person name="Luo G."/>
            <person name="Guo H."/>
            <person name="Ma Y."/>
            <person name="Sun W."/>
        </authorList>
    </citation>
    <scope>NUCLEOTIDE SEQUENCE [LARGE SCALE GENOMIC DNA]</scope>
    <source>
        <strain evidence="3">cv. Malutang</strain>
    </source>
</reference>
<keyword evidence="3" id="KW-1185">Reference proteome</keyword>
<organism evidence="2 3">
    <name type="scientific">Acer yangbiense</name>
    <dbReference type="NCBI Taxonomy" id="1000413"/>
    <lineage>
        <taxon>Eukaryota</taxon>
        <taxon>Viridiplantae</taxon>
        <taxon>Streptophyta</taxon>
        <taxon>Embryophyta</taxon>
        <taxon>Tracheophyta</taxon>
        <taxon>Spermatophyta</taxon>
        <taxon>Magnoliopsida</taxon>
        <taxon>eudicotyledons</taxon>
        <taxon>Gunneridae</taxon>
        <taxon>Pentapetalae</taxon>
        <taxon>rosids</taxon>
        <taxon>malvids</taxon>
        <taxon>Sapindales</taxon>
        <taxon>Sapindaceae</taxon>
        <taxon>Hippocastanoideae</taxon>
        <taxon>Acereae</taxon>
        <taxon>Acer</taxon>
    </lineage>
</organism>
<feature type="transmembrane region" description="Helical" evidence="1">
    <location>
        <begin position="379"/>
        <end position="398"/>
    </location>
</feature>
<keyword evidence="1" id="KW-0812">Transmembrane</keyword>
<proteinExistence type="predicted"/>
<dbReference type="AlphaFoldDB" id="A0A5C7HLQ2"/>
<gene>
    <name evidence="2" type="ORF">EZV62_018585</name>
</gene>
<keyword evidence="1" id="KW-0472">Membrane</keyword>
<protein>
    <submittedName>
        <fullName evidence="2">Uncharacterized protein</fullName>
    </submittedName>
</protein>
<evidence type="ECO:0000313" key="3">
    <source>
        <dbReference type="Proteomes" id="UP000323000"/>
    </source>
</evidence>
<comment type="caution">
    <text evidence="2">The sequence shown here is derived from an EMBL/GenBank/DDBJ whole genome shotgun (WGS) entry which is preliminary data.</text>
</comment>